<accession>A0AAV3XDW3</accession>
<evidence type="ECO:0000313" key="4">
    <source>
        <dbReference type="Proteomes" id="UP001050975"/>
    </source>
</evidence>
<evidence type="ECO:0000313" key="3">
    <source>
        <dbReference type="EMBL" id="GET40534.1"/>
    </source>
</evidence>
<dbReference type="Pfam" id="PF13239">
    <property type="entry name" value="2TM"/>
    <property type="match status" value="1"/>
</dbReference>
<dbReference type="RefSeq" id="WP_226586426.1">
    <property type="nucleotide sequence ID" value="NZ_BLAY01000093.1"/>
</dbReference>
<keyword evidence="4" id="KW-1185">Reference proteome</keyword>
<keyword evidence="1" id="KW-0812">Transmembrane</keyword>
<proteinExistence type="predicted"/>
<dbReference type="AlphaFoldDB" id="A0AAV3XDW3"/>
<protein>
    <recommendedName>
        <fullName evidence="2">2TM domain-containing protein</fullName>
    </recommendedName>
</protein>
<comment type="caution">
    <text evidence="3">The sequence shown here is derived from an EMBL/GenBank/DDBJ whole genome shotgun (WGS) entry which is preliminary data.</text>
</comment>
<feature type="transmembrane region" description="Helical" evidence="1">
    <location>
        <begin position="25"/>
        <end position="42"/>
    </location>
</feature>
<reference evidence="3" key="1">
    <citation type="submission" date="2019-10" db="EMBL/GenBank/DDBJ databases">
        <title>Draft genome sequece of Microseira wollei NIES-4236.</title>
        <authorList>
            <person name="Yamaguchi H."/>
            <person name="Suzuki S."/>
            <person name="Kawachi M."/>
        </authorList>
    </citation>
    <scope>NUCLEOTIDE SEQUENCE</scope>
    <source>
        <strain evidence="3">NIES-4236</strain>
    </source>
</reference>
<dbReference type="InterPro" id="IPR025698">
    <property type="entry name" value="2TM_dom"/>
</dbReference>
<keyword evidence="1" id="KW-0472">Membrane</keyword>
<dbReference type="EMBL" id="BLAY01000093">
    <property type="protein sequence ID" value="GET40534.1"/>
    <property type="molecule type" value="Genomic_DNA"/>
</dbReference>
<evidence type="ECO:0000259" key="2">
    <source>
        <dbReference type="Pfam" id="PF13239"/>
    </source>
</evidence>
<keyword evidence="1" id="KW-1133">Transmembrane helix</keyword>
<dbReference type="Proteomes" id="UP001050975">
    <property type="component" value="Unassembled WGS sequence"/>
</dbReference>
<name>A0AAV3XDW3_9CYAN</name>
<gene>
    <name evidence="3" type="ORF">MiSe_53440</name>
</gene>
<feature type="transmembrane region" description="Helical" evidence="1">
    <location>
        <begin position="54"/>
        <end position="75"/>
    </location>
</feature>
<sequence length="91" mass="10129">MPPRWPRKPDRNDPAFRKLDDRMNFATHVAIFAASNSGLWFFDNLQKASWPWAIWVTGGWLIVLVAHAVYIFAIADYSAAATTSGDTSSSG</sequence>
<organism evidence="3 4">
    <name type="scientific">Microseira wollei NIES-4236</name>
    <dbReference type="NCBI Taxonomy" id="2530354"/>
    <lineage>
        <taxon>Bacteria</taxon>
        <taxon>Bacillati</taxon>
        <taxon>Cyanobacteriota</taxon>
        <taxon>Cyanophyceae</taxon>
        <taxon>Oscillatoriophycideae</taxon>
        <taxon>Aerosakkonematales</taxon>
        <taxon>Aerosakkonemataceae</taxon>
        <taxon>Microseira</taxon>
    </lineage>
</organism>
<feature type="domain" description="2TM" evidence="2">
    <location>
        <begin position="17"/>
        <end position="77"/>
    </location>
</feature>
<evidence type="ECO:0000256" key="1">
    <source>
        <dbReference type="SAM" id="Phobius"/>
    </source>
</evidence>